<evidence type="ECO:0000313" key="1">
    <source>
        <dbReference type="EMBL" id="PNS93880.1"/>
    </source>
</evidence>
<dbReference type="InParanoid" id="A0A2K1WZC6"/>
<dbReference type="InterPro" id="IPR027629">
    <property type="entry name" value="DevT-like"/>
</dbReference>
<dbReference type="PANTHER" id="PTHR35769">
    <property type="entry name" value="CALCINEURIN-LIKE METALLO-PHOSPHOESTERASE SUPERFAMILY PROTEIN"/>
    <property type="match status" value="1"/>
</dbReference>
<dbReference type="AlphaFoldDB" id="A0A2K1WZC6"/>
<dbReference type="PANTHER" id="PTHR35769:SF2">
    <property type="entry name" value="CALCINEURIN-LIKE METALLO-PHOSPHOESTERASE SUPERFAMILY PROTEIN"/>
    <property type="match status" value="1"/>
</dbReference>
<protein>
    <submittedName>
        <fullName evidence="1">Uncharacterized protein</fullName>
    </submittedName>
</protein>
<reference evidence="1 2" key="1">
    <citation type="journal article" date="2006" name="Science">
        <title>The genome of black cottonwood, Populus trichocarpa (Torr. &amp; Gray).</title>
        <authorList>
            <person name="Tuskan G.A."/>
            <person name="Difazio S."/>
            <person name="Jansson S."/>
            <person name="Bohlmann J."/>
            <person name="Grigoriev I."/>
            <person name="Hellsten U."/>
            <person name="Putnam N."/>
            <person name="Ralph S."/>
            <person name="Rombauts S."/>
            <person name="Salamov A."/>
            <person name="Schein J."/>
            <person name="Sterck L."/>
            <person name="Aerts A."/>
            <person name="Bhalerao R.R."/>
            <person name="Bhalerao R.P."/>
            <person name="Blaudez D."/>
            <person name="Boerjan W."/>
            <person name="Brun A."/>
            <person name="Brunner A."/>
            <person name="Busov V."/>
            <person name="Campbell M."/>
            <person name="Carlson J."/>
            <person name="Chalot M."/>
            <person name="Chapman J."/>
            <person name="Chen G.L."/>
            <person name="Cooper D."/>
            <person name="Coutinho P.M."/>
            <person name="Couturier J."/>
            <person name="Covert S."/>
            <person name="Cronk Q."/>
            <person name="Cunningham R."/>
            <person name="Davis J."/>
            <person name="Degroeve S."/>
            <person name="Dejardin A."/>
            <person name="Depamphilis C."/>
            <person name="Detter J."/>
            <person name="Dirks B."/>
            <person name="Dubchak I."/>
            <person name="Duplessis S."/>
            <person name="Ehlting J."/>
            <person name="Ellis B."/>
            <person name="Gendler K."/>
            <person name="Goodstein D."/>
            <person name="Gribskov M."/>
            <person name="Grimwood J."/>
            <person name="Groover A."/>
            <person name="Gunter L."/>
            <person name="Hamberger B."/>
            <person name="Heinze B."/>
            <person name="Helariutta Y."/>
            <person name="Henrissat B."/>
            <person name="Holligan D."/>
            <person name="Holt R."/>
            <person name="Huang W."/>
            <person name="Islam-Faridi N."/>
            <person name="Jones S."/>
            <person name="Jones-Rhoades M."/>
            <person name="Jorgensen R."/>
            <person name="Joshi C."/>
            <person name="Kangasjarvi J."/>
            <person name="Karlsson J."/>
            <person name="Kelleher C."/>
            <person name="Kirkpatrick R."/>
            <person name="Kirst M."/>
            <person name="Kohler A."/>
            <person name="Kalluri U."/>
            <person name="Larimer F."/>
            <person name="Leebens-Mack J."/>
            <person name="Leple J.C."/>
            <person name="Locascio P."/>
            <person name="Lou Y."/>
            <person name="Lucas S."/>
            <person name="Martin F."/>
            <person name="Montanini B."/>
            <person name="Napoli C."/>
            <person name="Nelson D.R."/>
            <person name="Nelson C."/>
            <person name="Nieminen K."/>
            <person name="Nilsson O."/>
            <person name="Pereda V."/>
            <person name="Peter G."/>
            <person name="Philippe R."/>
            <person name="Pilate G."/>
            <person name="Poliakov A."/>
            <person name="Razumovskaya J."/>
            <person name="Richardson P."/>
            <person name="Rinaldi C."/>
            <person name="Ritland K."/>
            <person name="Rouze P."/>
            <person name="Ryaboy D."/>
            <person name="Schmutz J."/>
            <person name="Schrader J."/>
            <person name="Segerman B."/>
            <person name="Shin H."/>
            <person name="Siddiqui A."/>
            <person name="Sterky F."/>
            <person name="Terry A."/>
            <person name="Tsai C.J."/>
            <person name="Uberbacher E."/>
            <person name="Unneberg P."/>
            <person name="Vahala J."/>
            <person name="Wall K."/>
            <person name="Wessler S."/>
            <person name="Yang G."/>
            <person name="Yin T."/>
            <person name="Douglas C."/>
            <person name="Marra M."/>
            <person name="Sandberg G."/>
            <person name="Van de Peer Y."/>
            <person name="Rokhsar D."/>
        </authorList>
    </citation>
    <scope>NUCLEOTIDE SEQUENCE [LARGE SCALE GENOMIC DNA]</scope>
    <source>
        <strain evidence="2">cv. Nisqually</strain>
    </source>
</reference>
<accession>A0A2K1WZC6</accession>
<dbReference type="Proteomes" id="UP000006729">
    <property type="component" value="Chromosome 18"/>
</dbReference>
<keyword evidence="2" id="KW-1185">Reference proteome</keyword>
<organism evidence="1 2">
    <name type="scientific">Populus trichocarpa</name>
    <name type="common">Western balsam poplar</name>
    <name type="synonym">Populus balsamifera subsp. trichocarpa</name>
    <dbReference type="NCBI Taxonomy" id="3694"/>
    <lineage>
        <taxon>Eukaryota</taxon>
        <taxon>Viridiplantae</taxon>
        <taxon>Streptophyta</taxon>
        <taxon>Embryophyta</taxon>
        <taxon>Tracheophyta</taxon>
        <taxon>Spermatophyta</taxon>
        <taxon>Magnoliopsida</taxon>
        <taxon>eudicotyledons</taxon>
        <taxon>Gunneridae</taxon>
        <taxon>Pentapetalae</taxon>
        <taxon>rosids</taxon>
        <taxon>fabids</taxon>
        <taxon>Malpighiales</taxon>
        <taxon>Salicaceae</taxon>
        <taxon>Saliceae</taxon>
        <taxon>Populus</taxon>
    </lineage>
</organism>
<sequence length="117" mass="12796">MLAEVSTGTELAQAMSHLAYGDGLQKMTVVDANKTVYLDGAIVPRARRLVVEQGTDNTNSMNDETSVFSPESGGTLRAFTSLEVLEGRVDKIAETWVSVIRDETALEEEHVLFRHGN</sequence>
<name>A0A2K1WZC6_POPTR</name>
<dbReference type="EMBL" id="CM009307">
    <property type="protein sequence ID" value="PNS93880.1"/>
    <property type="molecule type" value="Genomic_DNA"/>
</dbReference>
<dbReference type="STRING" id="3694.A0A2K1WZC6"/>
<proteinExistence type="predicted"/>
<gene>
    <name evidence="1" type="ORF">POPTR_018G111500</name>
</gene>
<evidence type="ECO:0000313" key="2">
    <source>
        <dbReference type="Proteomes" id="UP000006729"/>
    </source>
</evidence>